<feature type="transmembrane region" description="Helical" evidence="6">
    <location>
        <begin position="115"/>
        <end position="141"/>
    </location>
</feature>
<keyword evidence="4 6" id="KW-0472">Membrane</keyword>
<dbReference type="PROSITE" id="PS50850">
    <property type="entry name" value="MFS"/>
    <property type="match status" value="1"/>
</dbReference>
<evidence type="ECO:0000256" key="1">
    <source>
        <dbReference type="ARBA" id="ARBA00004141"/>
    </source>
</evidence>
<keyword evidence="9" id="KW-1185">Reference proteome</keyword>
<protein>
    <recommendedName>
        <fullName evidence="7">Major facilitator superfamily (MFS) profile domain-containing protein</fullName>
    </recommendedName>
</protein>
<evidence type="ECO:0000256" key="2">
    <source>
        <dbReference type="ARBA" id="ARBA00022692"/>
    </source>
</evidence>
<dbReference type="GO" id="GO:0022857">
    <property type="term" value="F:transmembrane transporter activity"/>
    <property type="evidence" value="ECO:0007669"/>
    <property type="project" value="InterPro"/>
</dbReference>
<evidence type="ECO:0000256" key="4">
    <source>
        <dbReference type="ARBA" id="ARBA00023136"/>
    </source>
</evidence>
<accession>A0A4U6XD20</accession>
<feature type="domain" description="Major facilitator superfamily (MFS) profile" evidence="7">
    <location>
        <begin position="118"/>
        <end position="202"/>
    </location>
</feature>
<organism evidence="8 9">
    <name type="scientific">Colletotrichum tanaceti</name>
    <dbReference type="NCBI Taxonomy" id="1306861"/>
    <lineage>
        <taxon>Eukaryota</taxon>
        <taxon>Fungi</taxon>
        <taxon>Dikarya</taxon>
        <taxon>Ascomycota</taxon>
        <taxon>Pezizomycotina</taxon>
        <taxon>Sordariomycetes</taxon>
        <taxon>Hypocreomycetidae</taxon>
        <taxon>Glomerellales</taxon>
        <taxon>Glomerellaceae</taxon>
        <taxon>Colletotrichum</taxon>
        <taxon>Colletotrichum destructivum species complex</taxon>
    </lineage>
</organism>
<comment type="caution">
    <text evidence="8">The sequence shown here is derived from an EMBL/GenBank/DDBJ whole genome shotgun (WGS) entry which is preliminary data.</text>
</comment>
<feature type="region of interest" description="Disordered" evidence="5">
    <location>
        <begin position="1"/>
        <end position="85"/>
    </location>
</feature>
<dbReference type="OrthoDB" id="10021397at2759"/>
<dbReference type="SUPFAM" id="SSF103473">
    <property type="entry name" value="MFS general substrate transporter"/>
    <property type="match status" value="1"/>
</dbReference>
<keyword evidence="3 6" id="KW-1133">Transmembrane helix</keyword>
<evidence type="ECO:0000313" key="9">
    <source>
        <dbReference type="Proteomes" id="UP000310108"/>
    </source>
</evidence>
<evidence type="ECO:0000313" key="8">
    <source>
        <dbReference type="EMBL" id="TKW53651.1"/>
    </source>
</evidence>
<dbReference type="InterPro" id="IPR036259">
    <property type="entry name" value="MFS_trans_sf"/>
</dbReference>
<dbReference type="InterPro" id="IPR020846">
    <property type="entry name" value="MFS_dom"/>
</dbReference>
<evidence type="ECO:0000256" key="3">
    <source>
        <dbReference type="ARBA" id="ARBA00022989"/>
    </source>
</evidence>
<gene>
    <name evidence="8" type="ORF">CTA1_6943</name>
</gene>
<evidence type="ECO:0000259" key="7">
    <source>
        <dbReference type="PROSITE" id="PS50850"/>
    </source>
</evidence>
<reference evidence="8 9" key="1">
    <citation type="journal article" date="2019" name="PLoS ONE">
        <title>Comparative genome analysis indicates high evolutionary potential of pathogenicity genes in Colletotrichum tanaceti.</title>
        <authorList>
            <person name="Lelwala R.V."/>
            <person name="Korhonen P.K."/>
            <person name="Young N.D."/>
            <person name="Scott J.B."/>
            <person name="Ades P.A."/>
            <person name="Gasser R.B."/>
            <person name="Taylor P.W.J."/>
        </authorList>
    </citation>
    <scope>NUCLEOTIDE SEQUENCE [LARGE SCALE GENOMIC DNA]</scope>
    <source>
        <strain evidence="8">BRIP57314</strain>
    </source>
</reference>
<dbReference type="PANTHER" id="PTHR23501:SF201">
    <property type="entry name" value="MFS AFLATOXIN EFFLUX PUMP"/>
    <property type="match status" value="1"/>
</dbReference>
<dbReference type="PANTHER" id="PTHR23501">
    <property type="entry name" value="MAJOR FACILITATOR SUPERFAMILY"/>
    <property type="match status" value="1"/>
</dbReference>
<evidence type="ECO:0000256" key="6">
    <source>
        <dbReference type="SAM" id="Phobius"/>
    </source>
</evidence>
<comment type="subcellular location">
    <subcellularLocation>
        <location evidence="1">Membrane</location>
        <topology evidence="1">Multi-pass membrane protein</topology>
    </subcellularLocation>
</comment>
<evidence type="ECO:0000256" key="5">
    <source>
        <dbReference type="SAM" id="MobiDB-lite"/>
    </source>
</evidence>
<name>A0A4U6XD20_9PEZI</name>
<dbReference type="Gene3D" id="1.20.1250.20">
    <property type="entry name" value="MFS general substrate transporter like domains"/>
    <property type="match status" value="1"/>
</dbReference>
<feature type="transmembrane region" description="Helical" evidence="6">
    <location>
        <begin position="153"/>
        <end position="171"/>
    </location>
</feature>
<dbReference type="EMBL" id="PJEX01000174">
    <property type="protein sequence ID" value="TKW53651.1"/>
    <property type="molecule type" value="Genomic_DNA"/>
</dbReference>
<dbReference type="Proteomes" id="UP000310108">
    <property type="component" value="Unassembled WGS sequence"/>
</dbReference>
<keyword evidence="2 6" id="KW-0812">Transmembrane</keyword>
<proteinExistence type="predicted"/>
<dbReference type="GO" id="GO:0005886">
    <property type="term" value="C:plasma membrane"/>
    <property type="evidence" value="ECO:0007669"/>
    <property type="project" value="TreeGrafter"/>
</dbReference>
<sequence length="202" mass="22108">MANTAAKPTASDGAFENREAQTSNSSTRTLTPRESDESQEKNSRHLPAEAEIANEEPKEKRTVQAMAISPNESQLDVSKQPEMDEKADLEGAAPIGPSAEVDEAEENFKPKTVTFWLVILSNFVAMFLVALDRTIIATAIPRITDEFQSLGDIGWYGSAYMLTTAASQLVFGRIYKFYNLRVQVHQVGKGSALADTLEPGHS</sequence>
<feature type="compositionally biased region" description="Basic and acidic residues" evidence="5">
    <location>
        <begin position="31"/>
        <end position="48"/>
    </location>
</feature>
<feature type="compositionally biased region" description="Polar residues" evidence="5">
    <location>
        <begin position="20"/>
        <end position="30"/>
    </location>
</feature>
<dbReference type="AlphaFoldDB" id="A0A4U6XD20"/>